<keyword evidence="2" id="KW-0472">Membrane</keyword>
<evidence type="ECO:0008006" key="5">
    <source>
        <dbReference type="Google" id="ProtNLM"/>
    </source>
</evidence>
<feature type="transmembrane region" description="Helical" evidence="2">
    <location>
        <begin position="155"/>
        <end position="177"/>
    </location>
</feature>
<feature type="coiled-coil region" evidence="1">
    <location>
        <begin position="64"/>
        <end position="91"/>
    </location>
</feature>
<keyword evidence="2" id="KW-1133">Transmembrane helix</keyword>
<proteinExistence type="predicted"/>
<name>A0ABY8Q551_9RHOB</name>
<evidence type="ECO:0000313" key="4">
    <source>
        <dbReference type="Proteomes" id="UP001230978"/>
    </source>
</evidence>
<dbReference type="RefSeq" id="WP_281464739.1">
    <property type="nucleotide sequence ID" value="NZ_CP124535.1"/>
</dbReference>
<gene>
    <name evidence="3" type="ORF">QF092_14185</name>
</gene>
<dbReference type="EMBL" id="CP124535">
    <property type="protein sequence ID" value="WGV15402.1"/>
    <property type="molecule type" value="Genomic_DNA"/>
</dbReference>
<protein>
    <recommendedName>
        <fullName evidence="5">Tyrosine kinase G-rich domain-containing protein</fullName>
    </recommendedName>
</protein>
<evidence type="ECO:0000256" key="1">
    <source>
        <dbReference type="SAM" id="Coils"/>
    </source>
</evidence>
<dbReference type="Proteomes" id="UP001230978">
    <property type="component" value="Chromosome"/>
</dbReference>
<evidence type="ECO:0000313" key="3">
    <source>
        <dbReference type="EMBL" id="WGV15402.1"/>
    </source>
</evidence>
<sequence length="399" mass="42921">MAERDMFRSVFWQSVRFSRTTDELIDIVATHPSGVFAAELANVTAQTAIRVLAGSQDDLAIAWVAKASAEIAEAAIQRDRAQSALNDALREGKNDRVVEARERDHALARARHDLLVQTYGVEAKALMVNARPVLTMVQEASVPAEPIPMGLAPSVVFGSLGLVFGTLLSGLMGVASGRIYAAQTMRRLADATVNAEQEAQDEGAERAPGSSAGYRIAEPAATEIMVTYRDRATNLAVVIATDKAISALPAGLWLARRASADDKGSIIIAFGHRIEGERQGATGTVEGESGVFSVTRMSNATEVLCPTNAFDFSLHIDEIMKGHRSKAPEQVIICCTAEWAGPVLRGLATRAPFVIAVTELGRTKRSTLEALRRVAALDAIILQRSSGRRAFRIFRTGRQ</sequence>
<reference evidence="3 4" key="1">
    <citation type="submission" date="2023-04" db="EMBL/GenBank/DDBJ databases">
        <title>YMD61, complete Genome.</title>
        <authorList>
            <person name="Zhang J."/>
        </authorList>
    </citation>
    <scope>NUCLEOTIDE SEQUENCE [LARGE SCALE GENOMIC DNA]</scope>
    <source>
        <strain evidence="3 4">YMD61</strain>
    </source>
</reference>
<keyword evidence="2" id="KW-0812">Transmembrane</keyword>
<keyword evidence="4" id="KW-1185">Reference proteome</keyword>
<organism evidence="3 4">
    <name type="scientific">Fuscovulum ytuae</name>
    <dbReference type="NCBI Taxonomy" id="3042299"/>
    <lineage>
        <taxon>Bacteria</taxon>
        <taxon>Pseudomonadati</taxon>
        <taxon>Pseudomonadota</taxon>
        <taxon>Alphaproteobacteria</taxon>
        <taxon>Rhodobacterales</taxon>
        <taxon>Paracoccaceae</taxon>
        <taxon>Fuscovulum</taxon>
    </lineage>
</organism>
<keyword evidence="1" id="KW-0175">Coiled coil</keyword>
<accession>A0ABY8Q551</accession>
<evidence type="ECO:0000256" key="2">
    <source>
        <dbReference type="SAM" id="Phobius"/>
    </source>
</evidence>